<evidence type="ECO:0000259" key="3">
    <source>
        <dbReference type="Pfam" id="PF01494"/>
    </source>
</evidence>
<reference evidence="4 5" key="1">
    <citation type="submission" date="2018-12" db="EMBL/GenBank/DDBJ databases">
        <title>The genome sequences of Variovorax guangxiensis DSM 27352.</title>
        <authorList>
            <person name="Gao J."/>
            <person name="Sun J."/>
        </authorList>
    </citation>
    <scope>NUCLEOTIDE SEQUENCE [LARGE SCALE GENOMIC DNA]</scope>
    <source>
        <strain evidence="4 5">DSM 27352</strain>
    </source>
</reference>
<evidence type="ECO:0000313" key="4">
    <source>
        <dbReference type="EMBL" id="RUR71281.1"/>
    </source>
</evidence>
<dbReference type="AlphaFoldDB" id="A0A3S0XWF3"/>
<evidence type="ECO:0000313" key="5">
    <source>
        <dbReference type="Proteomes" id="UP000281118"/>
    </source>
</evidence>
<dbReference type="Gene3D" id="3.50.50.60">
    <property type="entry name" value="FAD/NAD(P)-binding domain"/>
    <property type="match status" value="1"/>
</dbReference>
<gene>
    <name evidence="4" type="ORF">EJP67_29975</name>
</gene>
<dbReference type="SUPFAM" id="SSF51905">
    <property type="entry name" value="FAD/NAD(P)-binding domain"/>
    <property type="match status" value="1"/>
</dbReference>
<dbReference type="Pfam" id="PF01494">
    <property type="entry name" value="FAD_binding_3"/>
    <property type="match status" value="2"/>
</dbReference>
<feature type="domain" description="FAD-binding" evidence="3">
    <location>
        <begin position="289"/>
        <end position="350"/>
    </location>
</feature>
<name>A0A3S0XWF3_9BURK</name>
<dbReference type="GO" id="GO:0071949">
    <property type="term" value="F:FAD binding"/>
    <property type="evidence" value="ECO:0007669"/>
    <property type="project" value="InterPro"/>
</dbReference>
<dbReference type="PANTHER" id="PTHR13789">
    <property type="entry name" value="MONOOXYGENASE"/>
    <property type="match status" value="1"/>
</dbReference>
<dbReference type="RefSeq" id="WP_126025359.1">
    <property type="nucleotide sequence ID" value="NZ_RXFT01000019.1"/>
</dbReference>
<dbReference type="GO" id="GO:0004497">
    <property type="term" value="F:monooxygenase activity"/>
    <property type="evidence" value="ECO:0007669"/>
    <property type="project" value="UniProtKB-KW"/>
</dbReference>
<keyword evidence="1" id="KW-0560">Oxidoreductase</keyword>
<dbReference type="PANTHER" id="PTHR13789:SF268">
    <property type="entry name" value="5-METHYLPHENAZINE-1-CARBOXYLATE 1-MONOOXYGENASE"/>
    <property type="match status" value="1"/>
</dbReference>
<keyword evidence="2" id="KW-0503">Monooxygenase</keyword>
<dbReference type="PRINTS" id="PR00420">
    <property type="entry name" value="RNGMNOXGNASE"/>
</dbReference>
<protein>
    <submittedName>
        <fullName evidence="4">Flavin-dependent oxidoreductase</fullName>
    </submittedName>
</protein>
<dbReference type="Proteomes" id="UP000281118">
    <property type="component" value="Unassembled WGS sequence"/>
</dbReference>
<sequence length="418" mass="45679">MEVIVVGGGIGGMAAALSLHAAGIGTRVFEAAPQIAALGLGIHLQPNAVRELTELGLAQALDRQAVAIEELAFYSKRGQRIWSEPRGRQAGYHWPQYAINRGTLQVILLEAARARLGADRIHTGHRLASFDQDETGVTAYFVDSSTGAALPPVRGDLLVAADGIHSVVRRHFYPDQALRYGGQLMWRSAVTAAPFLGGSTMIIAGHRNQKLVCYPMLRQDDGQVVLNWIAELGESGDGPPREEWNRKVDRTKFSGAFDAWNFDWLDVPALMRAGAEVFEFPKVDRDPVPQWTFGRVTLLGDAAHPMHPVGSQAGSQAVVDGRVLAHHLAATRSDPREGLRRYEAERLPPMRDIALSNRTLGPEMVMEIVEERAPGGFDHIHDVLSAAELQERADAFKRLAGFAVESLNARPSYSVLLD</sequence>
<dbReference type="NCBIfam" id="NF005720">
    <property type="entry name" value="PRK07538.1"/>
    <property type="match status" value="1"/>
</dbReference>
<accession>A0A3S0XWF3</accession>
<proteinExistence type="predicted"/>
<dbReference type="InterPro" id="IPR050493">
    <property type="entry name" value="FAD-dep_Monooxygenase_BioMet"/>
</dbReference>
<evidence type="ECO:0000256" key="1">
    <source>
        <dbReference type="ARBA" id="ARBA00023002"/>
    </source>
</evidence>
<feature type="domain" description="FAD-binding" evidence="3">
    <location>
        <begin position="2"/>
        <end position="171"/>
    </location>
</feature>
<dbReference type="InterPro" id="IPR036188">
    <property type="entry name" value="FAD/NAD-bd_sf"/>
</dbReference>
<dbReference type="SUPFAM" id="SSF54373">
    <property type="entry name" value="FAD-linked reductases, C-terminal domain"/>
    <property type="match status" value="1"/>
</dbReference>
<dbReference type="Gene3D" id="3.30.9.30">
    <property type="match status" value="1"/>
</dbReference>
<dbReference type="InterPro" id="IPR002938">
    <property type="entry name" value="FAD-bd"/>
</dbReference>
<organism evidence="4 5">
    <name type="scientific">Variovorax guangxiensis</name>
    <dbReference type="NCBI Taxonomy" id="1775474"/>
    <lineage>
        <taxon>Bacteria</taxon>
        <taxon>Pseudomonadati</taxon>
        <taxon>Pseudomonadota</taxon>
        <taxon>Betaproteobacteria</taxon>
        <taxon>Burkholderiales</taxon>
        <taxon>Comamonadaceae</taxon>
        <taxon>Variovorax</taxon>
    </lineage>
</organism>
<dbReference type="OrthoDB" id="9782160at2"/>
<evidence type="ECO:0000256" key="2">
    <source>
        <dbReference type="ARBA" id="ARBA00023033"/>
    </source>
</evidence>
<comment type="caution">
    <text evidence="4">The sequence shown here is derived from an EMBL/GenBank/DDBJ whole genome shotgun (WGS) entry which is preliminary data.</text>
</comment>
<dbReference type="EMBL" id="RXFT01000019">
    <property type="protein sequence ID" value="RUR71281.1"/>
    <property type="molecule type" value="Genomic_DNA"/>
</dbReference>